<dbReference type="SUPFAM" id="SSF143081">
    <property type="entry name" value="BB1717-like"/>
    <property type="match status" value="1"/>
</dbReference>
<dbReference type="EMBL" id="VFRA01000001">
    <property type="protein sequence ID" value="TQO21067.1"/>
    <property type="molecule type" value="Genomic_DNA"/>
</dbReference>
<evidence type="ECO:0000256" key="2">
    <source>
        <dbReference type="ARBA" id="ARBA00022670"/>
    </source>
</evidence>
<dbReference type="PANTHER" id="PTHR13604">
    <property type="entry name" value="DC12-RELATED"/>
    <property type="match status" value="1"/>
</dbReference>
<keyword evidence="6" id="KW-0238">DNA-binding</keyword>
<evidence type="ECO:0000256" key="1">
    <source>
        <dbReference type="ARBA" id="ARBA00008136"/>
    </source>
</evidence>
<dbReference type="EC" id="3.4.-.-" evidence="8"/>
<keyword evidence="4 8" id="KW-0378">Hydrolase</keyword>
<keyword evidence="10" id="KW-1185">Reference proteome</keyword>
<evidence type="ECO:0000256" key="6">
    <source>
        <dbReference type="ARBA" id="ARBA00023125"/>
    </source>
</evidence>
<evidence type="ECO:0000313" key="10">
    <source>
        <dbReference type="Proteomes" id="UP000316560"/>
    </source>
</evidence>
<dbReference type="Gene3D" id="3.90.1680.10">
    <property type="entry name" value="SOS response associated peptidase-like"/>
    <property type="match status" value="1"/>
</dbReference>
<sequence>MCGRFALDETINRLITEFVTATGRPPEQWQADWLAPSVVRPTDQVPILFKTREDRDTRNSALIPRAALAQWWLTPPSSTVLRGKYATFNARSETVTQKPTFRDAVARQRAVLPAIGYFETQKTESNAVPHFITADGGLLFFAGLYSWWQDPSCEPDDPRRWHLTTTMLTQAATGALAEIHDRMPVTIARDAIDEWIDPRVLGDESVVQNVVAASAILSEQLHAEPQPRA</sequence>
<dbReference type="GO" id="GO:0003697">
    <property type="term" value="F:single-stranded DNA binding"/>
    <property type="evidence" value="ECO:0007669"/>
    <property type="project" value="InterPro"/>
</dbReference>
<gene>
    <name evidence="9" type="ORF">FB472_2736</name>
</gene>
<dbReference type="InterPro" id="IPR003738">
    <property type="entry name" value="SRAP"/>
</dbReference>
<keyword evidence="2 8" id="KW-0645">Protease</keyword>
<keyword evidence="5" id="KW-0190">Covalent protein-DNA linkage</keyword>
<dbReference type="PANTHER" id="PTHR13604:SF0">
    <property type="entry name" value="ABASIC SITE PROCESSING PROTEIN HMCES"/>
    <property type="match status" value="1"/>
</dbReference>
<evidence type="ECO:0000256" key="4">
    <source>
        <dbReference type="ARBA" id="ARBA00022801"/>
    </source>
</evidence>
<dbReference type="Pfam" id="PF02586">
    <property type="entry name" value="SRAP"/>
    <property type="match status" value="1"/>
</dbReference>
<dbReference type="InterPro" id="IPR036590">
    <property type="entry name" value="SRAP-like"/>
</dbReference>
<dbReference type="OrthoDB" id="9782620at2"/>
<name>A0A8H2PVP0_9MICO</name>
<evidence type="ECO:0000256" key="3">
    <source>
        <dbReference type="ARBA" id="ARBA00022763"/>
    </source>
</evidence>
<keyword evidence="3" id="KW-0227">DNA damage</keyword>
<dbReference type="GO" id="GO:0016829">
    <property type="term" value="F:lyase activity"/>
    <property type="evidence" value="ECO:0007669"/>
    <property type="project" value="UniProtKB-KW"/>
</dbReference>
<dbReference type="Proteomes" id="UP000316560">
    <property type="component" value="Unassembled WGS sequence"/>
</dbReference>
<evidence type="ECO:0000313" key="9">
    <source>
        <dbReference type="EMBL" id="TQO21067.1"/>
    </source>
</evidence>
<evidence type="ECO:0000256" key="5">
    <source>
        <dbReference type="ARBA" id="ARBA00023124"/>
    </source>
</evidence>
<dbReference type="GO" id="GO:0008233">
    <property type="term" value="F:peptidase activity"/>
    <property type="evidence" value="ECO:0007669"/>
    <property type="project" value="UniProtKB-KW"/>
</dbReference>
<keyword evidence="7" id="KW-0456">Lyase</keyword>
<dbReference type="GO" id="GO:0006508">
    <property type="term" value="P:proteolysis"/>
    <property type="evidence" value="ECO:0007669"/>
    <property type="project" value="UniProtKB-KW"/>
</dbReference>
<reference evidence="9 10" key="1">
    <citation type="submission" date="2019-06" db="EMBL/GenBank/DDBJ databases">
        <title>Sequencing the genomes of 1000 actinobacteria strains.</title>
        <authorList>
            <person name="Klenk H.-P."/>
        </authorList>
    </citation>
    <scope>NUCLEOTIDE SEQUENCE [LARGE SCALE GENOMIC DNA]</scope>
    <source>
        <strain evidence="9 10">DSM 21947</strain>
    </source>
</reference>
<accession>A0A8H2PVP0</accession>
<dbReference type="AlphaFoldDB" id="A0A8H2PVP0"/>
<proteinExistence type="inferred from homology"/>
<comment type="caution">
    <text evidence="9">The sequence shown here is derived from an EMBL/GenBank/DDBJ whole genome shotgun (WGS) entry which is preliminary data.</text>
</comment>
<evidence type="ECO:0000256" key="8">
    <source>
        <dbReference type="RuleBase" id="RU364100"/>
    </source>
</evidence>
<evidence type="ECO:0000256" key="7">
    <source>
        <dbReference type="ARBA" id="ARBA00023239"/>
    </source>
</evidence>
<comment type="similarity">
    <text evidence="1 8">Belongs to the SOS response-associated peptidase family.</text>
</comment>
<organism evidence="9 10">
    <name type="scientific">Rhodoglobus vestalii</name>
    <dbReference type="NCBI Taxonomy" id="193384"/>
    <lineage>
        <taxon>Bacteria</taxon>
        <taxon>Bacillati</taxon>
        <taxon>Actinomycetota</taxon>
        <taxon>Actinomycetes</taxon>
        <taxon>Micrococcales</taxon>
        <taxon>Microbacteriaceae</taxon>
        <taxon>Rhodoglobus</taxon>
    </lineage>
</organism>
<dbReference type="GO" id="GO:0106300">
    <property type="term" value="P:protein-DNA covalent cross-linking repair"/>
    <property type="evidence" value="ECO:0007669"/>
    <property type="project" value="InterPro"/>
</dbReference>
<protein>
    <recommendedName>
        <fullName evidence="8">Abasic site processing protein</fullName>
        <ecNumber evidence="8">3.4.-.-</ecNumber>
    </recommendedName>
</protein>
<dbReference type="RefSeq" id="WP_141991277.1">
    <property type="nucleotide sequence ID" value="NZ_VFRA01000001.1"/>
</dbReference>